<dbReference type="SMART" id="SM00220">
    <property type="entry name" value="S_TKc"/>
    <property type="match status" value="1"/>
</dbReference>
<reference evidence="7" key="1">
    <citation type="submission" date="2018-04" db="EMBL/GenBank/DDBJ databases">
        <title>Comparative Analysis of Homologous Sequences of Saccharum officinarum and Saccharum spontaneum Reveals Independent Polyploidization Events.</title>
        <authorList>
            <person name="Sharma A."/>
            <person name="Song J."/>
            <person name="Lin Q."/>
            <person name="Singh R."/>
            <person name="Ramos N."/>
            <person name="Wang K."/>
            <person name="Zhang J."/>
            <person name="Ming R."/>
            <person name="Yu Q."/>
        </authorList>
    </citation>
    <scope>NUCLEOTIDE SEQUENCE</scope>
</reference>
<evidence type="ECO:0000313" key="7">
    <source>
        <dbReference type="EMBL" id="AWA44970.1"/>
    </source>
</evidence>
<dbReference type="EMBL" id="MH182551">
    <property type="protein sequence ID" value="AWA44970.1"/>
    <property type="molecule type" value="Genomic_DNA"/>
</dbReference>
<dbReference type="Pfam" id="PF07714">
    <property type="entry name" value="PK_Tyr_Ser-Thr"/>
    <property type="match status" value="1"/>
</dbReference>
<dbReference type="AlphaFoldDB" id="A0A678TQ05"/>
<gene>
    <name evidence="7" type="ORF">SS04J15_000002</name>
</gene>
<protein>
    <recommendedName>
        <fullName evidence="6">Protein kinase domain-containing protein</fullName>
    </recommendedName>
</protein>
<evidence type="ECO:0000256" key="5">
    <source>
        <dbReference type="SAM" id="MobiDB-lite"/>
    </source>
</evidence>
<evidence type="ECO:0000256" key="4">
    <source>
        <dbReference type="ARBA" id="ARBA00022840"/>
    </source>
</evidence>
<dbReference type="GO" id="GO:0004672">
    <property type="term" value="F:protein kinase activity"/>
    <property type="evidence" value="ECO:0007669"/>
    <property type="project" value="InterPro"/>
</dbReference>
<evidence type="ECO:0000256" key="3">
    <source>
        <dbReference type="ARBA" id="ARBA00022777"/>
    </source>
</evidence>
<name>A0A678TQ05_SACSP</name>
<organism evidence="7">
    <name type="scientific">Saccharum spontaneum</name>
    <name type="common">Wild sugarcane</name>
    <dbReference type="NCBI Taxonomy" id="62335"/>
    <lineage>
        <taxon>Eukaryota</taxon>
        <taxon>Viridiplantae</taxon>
        <taxon>Streptophyta</taxon>
        <taxon>Embryophyta</taxon>
        <taxon>Tracheophyta</taxon>
        <taxon>Spermatophyta</taxon>
        <taxon>Magnoliopsida</taxon>
        <taxon>Liliopsida</taxon>
        <taxon>Poales</taxon>
        <taxon>Poaceae</taxon>
        <taxon>PACMAD clade</taxon>
        <taxon>Panicoideae</taxon>
        <taxon>Andropogonodae</taxon>
        <taxon>Andropogoneae</taxon>
        <taxon>Saccharinae</taxon>
        <taxon>Saccharum</taxon>
        <taxon>Saccharum officinarum species complex</taxon>
    </lineage>
</organism>
<keyword evidence="1" id="KW-0808">Transferase</keyword>
<dbReference type="FunFam" id="1.10.510.10:FF:000368">
    <property type="entry name" value="cold-responsive protein kinase 1"/>
    <property type="match status" value="1"/>
</dbReference>
<evidence type="ECO:0000256" key="1">
    <source>
        <dbReference type="ARBA" id="ARBA00022679"/>
    </source>
</evidence>
<sequence>MSGMSCFAHFFKRKRGPQQQDNPSNDYFTGSENITRYSYRELVRATSNFDQSNKIGEGGYGPVYKGTLKDGTAIAVKVLSLHSRQGAKEFLNELLAISDVAHENLVKLYGCCVEGNHRILVYNYLENNSLAHILLGSGHSNIQFNWRTRVNICIGVAQGLAFLHDSVRPHIVHRDIKASNILLDKDLTPKISDFGLAKLLPPDVSHVSTRVAGTLCERHWQLQLSSDSYFKRGYLAPEYAIRGQVTRKADVYSYGVLLIEIVSGRCNTDTKLPYDDQILLEKTWRYYDRGDLEKIIDCSLSDDLDVNEACRFLKVGLLCTQDVTKQRPGMSTVVAMLKGEADLGTEMISKPDVIRDFGDLKMRSRATSSTLLTSIMARSSQLSSEETTRTSITFTEISERD</sequence>
<dbReference type="PROSITE" id="PS50011">
    <property type="entry name" value="PROTEIN_KINASE_DOM"/>
    <property type="match status" value="1"/>
</dbReference>
<dbReference type="InterPro" id="IPR052059">
    <property type="entry name" value="CR_Ser/Thr_kinase"/>
</dbReference>
<keyword evidence="4" id="KW-0067">ATP-binding</keyword>
<dbReference type="Gene3D" id="3.30.200.20">
    <property type="entry name" value="Phosphorylase Kinase, domain 1"/>
    <property type="match status" value="1"/>
</dbReference>
<evidence type="ECO:0000256" key="2">
    <source>
        <dbReference type="ARBA" id="ARBA00022741"/>
    </source>
</evidence>
<dbReference type="PROSITE" id="PS00108">
    <property type="entry name" value="PROTEIN_KINASE_ST"/>
    <property type="match status" value="1"/>
</dbReference>
<accession>A0A678TQ05</accession>
<dbReference type="Gene3D" id="1.10.510.10">
    <property type="entry name" value="Transferase(Phosphotransferase) domain 1"/>
    <property type="match status" value="1"/>
</dbReference>
<dbReference type="InterPro" id="IPR001245">
    <property type="entry name" value="Ser-Thr/Tyr_kinase_cat_dom"/>
</dbReference>
<proteinExistence type="predicted"/>
<evidence type="ECO:0000259" key="6">
    <source>
        <dbReference type="PROSITE" id="PS50011"/>
    </source>
</evidence>
<dbReference type="GO" id="GO:0005524">
    <property type="term" value="F:ATP binding"/>
    <property type="evidence" value="ECO:0007669"/>
    <property type="project" value="UniProtKB-KW"/>
</dbReference>
<dbReference type="SUPFAM" id="SSF56112">
    <property type="entry name" value="Protein kinase-like (PK-like)"/>
    <property type="match status" value="1"/>
</dbReference>
<dbReference type="CDD" id="cd14066">
    <property type="entry name" value="STKc_IRAK"/>
    <property type="match status" value="1"/>
</dbReference>
<dbReference type="FunFam" id="3.30.200.20:FF:000225">
    <property type="entry name" value="cold-responsive protein kinase 1"/>
    <property type="match status" value="1"/>
</dbReference>
<dbReference type="InterPro" id="IPR000719">
    <property type="entry name" value="Prot_kinase_dom"/>
</dbReference>
<keyword evidence="3" id="KW-0418">Kinase</keyword>
<keyword evidence="2" id="KW-0547">Nucleotide-binding</keyword>
<feature type="domain" description="Protein kinase" evidence="6">
    <location>
        <begin position="49"/>
        <end position="377"/>
    </location>
</feature>
<dbReference type="PANTHER" id="PTHR47973">
    <property type="entry name" value="CYSTEINE-RICH RECEPTOR-LIKE PROTEIN KINASE 3"/>
    <property type="match status" value="1"/>
</dbReference>
<feature type="region of interest" description="Disordered" evidence="5">
    <location>
        <begin position="382"/>
        <end position="401"/>
    </location>
</feature>
<dbReference type="InterPro" id="IPR008271">
    <property type="entry name" value="Ser/Thr_kinase_AS"/>
</dbReference>
<dbReference type="InterPro" id="IPR011009">
    <property type="entry name" value="Kinase-like_dom_sf"/>
</dbReference>